<dbReference type="Proteomes" id="UP001607302">
    <property type="component" value="Unassembled WGS sequence"/>
</dbReference>
<keyword evidence="2" id="KW-1185">Reference proteome</keyword>
<evidence type="ECO:0000313" key="1">
    <source>
        <dbReference type="EMBL" id="KAL2737645.1"/>
    </source>
</evidence>
<protein>
    <submittedName>
        <fullName evidence="1">Atrial natriuretic peptide receptor 1-like isoform X4</fullName>
    </submittedName>
</protein>
<comment type="caution">
    <text evidence="1">The sequence shown here is derived from an EMBL/GenBank/DDBJ whole genome shotgun (WGS) entry which is preliminary data.</text>
</comment>
<reference evidence="1 2" key="1">
    <citation type="journal article" date="2024" name="Ann. Entomol. Soc. Am.">
        <title>Genomic analyses of the southern and eastern yellowjacket wasps (Hymenoptera: Vespidae) reveal evolutionary signatures of social life.</title>
        <authorList>
            <person name="Catto M.A."/>
            <person name="Caine P.B."/>
            <person name="Orr S.E."/>
            <person name="Hunt B.G."/>
            <person name="Goodisman M.A.D."/>
        </authorList>
    </citation>
    <scope>NUCLEOTIDE SEQUENCE [LARGE SCALE GENOMIC DNA]</scope>
    <source>
        <strain evidence="1">233</strain>
        <tissue evidence="1">Head and thorax</tissue>
    </source>
</reference>
<dbReference type="AlphaFoldDB" id="A0ABD2BXZ4"/>
<gene>
    <name evidence="1" type="ORF">V1478_001731</name>
</gene>
<dbReference type="EMBL" id="JAUDFV010000027">
    <property type="protein sequence ID" value="KAL2737645.1"/>
    <property type="molecule type" value="Genomic_DNA"/>
</dbReference>
<evidence type="ECO:0000313" key="2">
    <source>
        <dbReference type="Proteomes" id="UP001607302"/>
    </source>
</evidence>
<name>A0ABD2BXZ4_VESSQ</name>
<proteinExistence type="predicted"/>
<sequence length="80" mass="9062">MKGITLDSTIHSNSFFGKKSNFVNRIYEKFFKTQCACALIVIRTDVGADTIVMKFVATVENEQVYSTTENDKQNENDSTK</sequence>
<organism evidence="1 2">
    <name type="scientific">Vespula squamosa</name>
    <name type="common">Southern yellow jacket</name>
    <name type="synonym">Wasp</name>
    <dbReference type="NCBI Taxonomy" id="30214"/>
    <lineage>
        <taxon>Eukaryota</taxon>
        <taxon>Metazoa</taxon>
        <taxon>Ecdysozoa</taxon>
        <taxon>Arthropoda</taxon>
        <taxon>Hexapoda</taxon>
        <taxon>Insecta</taxon>
        <taxon>Pterygota</taxon>
        <taxon>Neoptera</taxon>
        <taxon>Endopterygota</taxon>
        <taxon>Hymenoptera</taxon>
        <taxon>Apocrita</taxon>
        <taxon>Aculeata</taxon>
        <taxon>Vespoidea</taxon>
        <taxon>Vespidae</taxon>
        <taxon>Vespinae</taxon>
        <taxon>Vespula</taxon>
    </lineage>
</organism>
<accession>A0ABD2BXZ4</accession>